<evidence type="ECO:0000256" key="6">
    <source>
        <dbReference type="ARBA" id="ARBA00023128"/>
    </source>
</evidence>
<keyword evidence="5" id="KW-0560">Oxidoreductase</keyword>
<evidence type="ECO:0000256" key="2">
    <source>
        <dbReference type="ARBA" id="ARBA00004305"/>
    </source>
</evidence>
<evidence type="ECO:0000256" key="1">
    <source>
        <dbReference type="ARBA" id="ARBA00001964"/>
    </source>
</evidence>
<dbReference type="Gene3D" id="3.40.50.920">
    <property type="match status" value="1"/>
</dbReference>
<dbReference type="Proteomes" id="UP000014760">
    <property type="component" value="Unassembled WGS sequence"/>
</dbReference>
<evidence type="ECO:0000313" key="13">
    <source>
        <dbReference type="EMBL" id="ELT94594.1"/>
    </source>
</evidence>
<dbReference type="GO" id="GO:0009083">
    <property type="term" value="P:branched-chain amino acid catabolic process"/>
    <property type="evidence" value="ECO:0007669"/>
    <property type="project" value="TreeGrafter"/>
</dbReference>
<dbReference type="EnsemblMetazoa" id="CapteT225843">
    <property type="protein sequence ID" value="CapteP225843"/>
    <property type="gene ID" value="CapteG225843"/>
</dbReference>
<dbReference type="InterPro" id="IPR005475">
    <property type="entry name" value="Transketolase-like_Pyr-bd"/>
</dbReference>
<organism evidence="13">
    <name type="scientific">Capitella teleta</name>
    <name type="common">Polychaete worm</name>
    <dbReference type="NCBI Taxonomy" id="283909"/>
    <lineage>
        <taxon>Eukaryota</taxon>
        <taxon>Metazoa</taxon>
        <taxon>Spiralia</taxon>
        <taxon>Lophotrochozoa</taxon>
        <taxon>Annelida</taxon>
        <taxon>Polychaeta</taxon>
        <taxon>Sedentaria</taxon>
        <taxon>Scolecida</taxon>
        <taxon>Capitellidae</taxon>
        <taxon>Capitella</taxon>
    </lineage>
</organism>
<sequence length="370" mass="40900">MWRRALHVIGKSSPLRGQIDAKTLQARSMTHFVYEPDIPPQSLGEAKRMNLCNSLNDAMDIALEKDPTTVIFGEDVAFGGVFRCTVGLKDKYGKERVFNTPLSEQGIVGFAIGTAVAGATTIAEIQFADYIFPAFDQIVNEAAKYRYRSGNLFDSGPLTIRAPCGAVGHGALYHSQSPEAYFAHTPGVRIVVPRGPMQAKGLLLSCVRSPDPCIFFEPKILYRSAIEDVPVGDFELPLDKAEIMMEGSDVTVIGWGTQLHVLREVCNMAQEKLNVSCELIDLRTILPWDLETVAKSVVKTGRLMIAHEAPVTGGFASEIAASVQRECFLNLEAPIERVCGYDTPFPLAFEPFYMPDKWRCFEAIKRLITF</sequence>
<feature type="domain" description="Transketolase-like pyrimidine-binding" evidence="12">
    <location>
        <begin position="49"/>
        <end position="224"/>
    </location>
</feature>
<dbReference type="EMBL" id="KB309374">
    <property type="protein sequence ID" value="ELT94594.1"/>
    <property type="molecule type" value="Genomic_DNA"/>
</dbReference>
<dbReference type="GO" id="GO:0003863">
    <property type="term" value="F:branched-chain 2-oxo acid dehydrogenase activity"/>
    <property type="evidence" value="ECO:0007669"/>
    <property type="project" value="UniProtKB-EC"/>
</dbReference>
<evidence type="ECO:0000259" key="12">
    <source>
        <dbReference type="SMART" id="SM00861"/>
    </source>
</evidence>
<dbReference type="EC" id="1.2.4.4" evidence="3"/>
<keyword evidence="15" id="KW-1185">Reference proteome</keyword>
<evidence type="ECO:0000256" key="11">
    <source>
        <dbReference type="ARBA" id="ARBA00082400"/>
    </source>
</evidence>
<dbReference type="PANTHER" id="PTHR42980">
    <property type="entry name" value="2-OXOISOVALERATE DEHYDROGENASE SUBUNIT BETA-RELATED"/>
    <property type="match status" value="1"/>
</dbReference>
<dbReference type="CDD" id="cd07036">
    <property type="entry name" value="TPP_PYR_E1-PDHc-beta_like"/>
    <property type="match status" value="1"/>
</dbReference>
<dbReference type="SMART" id="SM00861">
    <property type="entry name" value="Transket_pyr"/>
    <property type="match status" value="1"/>
</dbReference>
<comment type="function">
    <text evidence="8">Together with BCKDHA forms the heterotetrameric E1 subunit of the mitochondrial branched-chain alpha-ketoacid dehydrogenase (BCKD) complex. The BCKD complex catalyzes the multi-step oxidative decarboxylation of alpha-ketoacids derived from the branched-chain amino-acids valine, leucine and isoleucine producing CO2 and acyl-CoA which is subsequently utilized to produce energy. The E1 subunit catalyzes the first step with the decarboxylation of the alpha-ketoacid forming an enzyme-product intermediate. A reductive acylation mediated by the lipoylamide cofactor of E2 extracts the acyl group from the E1 active site for the next step of the reaction.</text>
</comment>
<evidence type="ECO:0000256" key="9">
    <source>
        <dbReference type="ARBA" id="ARBA00063295"/>
    </source>
</evidence>
<comment type="subunit">
    <text evidence="9">Heterotetramer of 2 alpha/BCKDHA and 2 beta chains/BCKDHB that forms the branched-chain alpha-keto acid decarboxylase (E1) component of the BCKD complex. The branched-chain alpha-ketoacid dehydrogenase is a large complex composed of three major building blocks E1, E2 and E3. It is organized around E2, a 24-meric cubic core composed of DBT, to which are associated 6 to 12 copies of E1, and approximately 6 copies of the dehydrogenase E3, a DLD dimer.</text>
</comment>
<evidence type="ECO:0000256" key="7">
    <source>
        <dbReference type="ARBA" id="ARBA00051764"/>
    </source>
</evidence>
<keyword evidence="4" id="KW-0809">Transit peptide</keyword>
<dbReference type="STRING" id="283909.R7TLP8"/>
<accession>R7TLP8</accession>
<dbReference type="OrthoDB" id="878at2759"/>
<dbReference type="PANTHER" id="PTHR42980:SF1">
    <property type="entry name" value="2-OXOISOVALERATE DEHYDROGENASE SUBUNIT BETA, MITOCHONDRIAL"/>
    <property type="match status" value="1"/>
</dbReference>
<dbReference type="EMBL" id="AMQN01002493">
    <property type="status" value="NOT_ANNOTATED_CDS"/>
    <property type="molecule type" value="Genomic_DNA"/>
</dbReference>
<dbReference type="OMA" id="SEAYYMA"/>
<dbReference type="Pfam" id="PF02779">
    <property type="entry name" value="Transket_pyr"/>
    <property type="match status" value="1"/>
</dbReference>
<evidence type="ECO:0000313" key="14">
    <source>
        <dbReference type="EnsemblMetazoa" id="CapteP225843"/>
    </source>
</evidence>
<evidence type="ECO:0000313" key="15">
    <source>
        <dbReference type="Proteomes" id="UP000014760"/>
    </source>
</evidence>
<evidence type="ECO:0000256" key="4">
    <source>
        <dbReference type="ARBA" id="ARBA00022946"/>
    </source>
</evidence>
<dbReference type="InterPro" id="IPR029061">
    <property type="entry name" value="THDP-binding"/>
</dbReference>
<dbReference type="Pfam" id="PF02780">
    <property type="entry name" value="Transketolase_C"/>
    <property type="match status" value="1"/>
</dbReference>
<comment type="catalytic activity">
    <reaction evidence="7">
        <text>N(6)-[(R)-lipoyl]-L-lysyl-[protein] + 3-methyl-2-oxobutanoate + H(+) = N(6)-[(R)-S(8)-2-methylpropanoyldihydrolipoyl]-L-lysyl-[protein] + CO2</text>
        <dbReference type="Rhea" id="RHEA:13457"/>
        <dbReference type="Rhea" id="RHEA-COMP:10474"/>
        <dbReference type="Rhea" id="RHEA-COMP:10497"/>
        <dbReference type="ChEBI" id="CHEBI:11851"/>
        <dbReference type="ChEBI" id="CHEBI:15378"/>
        <dbReference type="ChEBI" id="CHEBI:16526"/>
        <dbReference type="ChEBI" id="CHEBI:83099"/>
        <dbReference type="ChEBI" id="CHEBI:83142"/>
        <dbReference type="EC" id="1.2.4.4"/>
    </reaction>
    <physiologicalReaction direction="left-to-right" evidence="7">
        <dbReference type="Rhea" id="RHEA:13458"/>
    </physiologicalReaction>
</comment>
<reference evidence="13 15" key="2">
    <citation type="journal article" date="2013" name="Nature">
        <title>Insights into bilaterian evolution from three spiralian genomes.</title>
        <authorList>
            <person name="Simakov O."/>
            <person name="Marletaz F."/>
            <person name="Cho S.J."/>
            <person name="Edsinger-Gonzales E."/>
            <person name="Havlak P."/>
            <person name="Hellsten U."/>
            <person name="Kuo D.H."/>
            <person name="Larsson T."/>
            <person name="Lv J."/>
            <person name="Arendt D."/>
            <person name="Savage R."/>
            <person name="Osoegawa K."/>
            <person name="de Jong P."/>
            <person name="Grimwood J."/>
            <person name="Chapman J.A."/>
            <person name="Shapiro H."/>
            <person name="Aerts A."/>
            <person name="Otillar R.P."/>
            <person name="Terry A.Y."/>
            <person name="Boore J.L."/>
            <person name="Grigoriev I.V."/>
            <person name="Lindberg D.R."/>
            <person name="Seaver E.C."/>
            <person name="Weisblat D.A."/>
            <person name="Putnam N.H."/>
            <person name="Rokhsar D.S."/>
        </authorList>
    </citation>
    <scope>NUCLEOTIDE SEQUENCE</scope>
    <source>
        <strain evidence="13 15">I ESC-2004</strain>
    </source>
</reference>
<dbReference type="HOGENOM" id="CLU_012907_1_0_1"/>
<dbReference type="SUPFAM" id="SSF52518">
    <property type="entry name" value="Thiamin diphosphate-binding fold (THDP-binding)"/>
    <property type="match status" value="1"/>
</dbReference>
<dbReference type="GO" id="GO:0007584">
    <property type="term" value="P:response to nutrient"/>
    <property type="evidence" value="ECO:0007669"/>
    <property type="project" value="TreeGrafter"/>
</dbReference>
<comment type="cofactor">
    <cofactor evidence="1">
        <name>thiamine diphosphate</name>
        <dbReference type="ChEBI" id="CHEBI:58937"/>
    </cofactor>
</comment>
<protein>
    <recommendedName>
        <fullName evidence="10">2-oxoisovalerate dehydrogenase subunit beta, mitochondrial</fullName>
        <ecNumber evidence="3">1.2.4.4</ecNumber>
    </recommendedName>
    <alternativeName>
        <fullName evidence="11">Branched-chain alpha-keto acid dehydrogenase E1 component beta chain</fullName>
    </alternativeName>
</protein>
<gene>
    <name evidence="13" type="ORF">CAPTEDRAFT_225843</name>
</gene>
<evidence type="ECO:0000256" key="8">
    <source>
        <dbReference type="ARBA" id="ARBA00057409"/>
    </source>
</evidence>
<dbReference type="InterPro" id="IPR033248">
    <property type="entry name" value="Transketolase_C"/>
</dbReference>
<reference evidence="14" key="3">
    <citation type="submission" date="2015-06" db="UniProtKB">
        <authorList>
            <consortium name="EnsemblMetazoa"/>
        </authorList>
    </citation>
    <scope>IDENTIFICATION</scope>
</reference>
<proteinExistence type="predicted"/>
<dbReference type="FunCoup" id="R7TLP8">
    <property type="interactions" value="630"/>
</dbReference>
<dbReference type="SUPFAM" id="SSF52922">
    <property type="entry name" value="TK C-terminal domain-like"/>
    <property type="match status" value="1"/>
</dbReference>
<reference evidence="15" key="1">
    <citation type="submission" date="2012-12" db="EMBL/GenBank/DDBJ databases">
        <authorList>
            <person name="Hellsten U."/>
            <person name="Grimwood J."/>
            <person name="Chapman J.A."/>
            <person name="Shapiro H."/>
            <person name="Aerts A."/>
            <person name="Otillar R.P."/>
            <person name="Terry A.Y."/>
            <person name="Boore J.L."/>
            <person name="Simakov O."/>
            <person name="Marletaz F."/>
            <person name="Cho S.-J."/>
            <person name="Edsinger-Gonzales E."/>
            <person name="Havlak P."/>
            <person name="Kuo D.-H."/>
            <person name="Larsson T."/>
            <person name="Lv J."/>
            <person name="Arendt D."/>
            <person name="Savage R."/>
            <person name="Osoegawa K."/>
            <person name="de Jong P."/>
            <person name="Lindberg D.R."/>
            <person name="Seaver E.C."/>
            <person name="Weisblat D.A."/>
            <person name="Putnam N.H."/>
            <person name="Grigoriev I.V."/>
            <person name="Rokhsar D.S."/>
        </authorList>
    </citation>
    <scope>NUCLEOTIDE SEQUENCE</scope>
    <source>
        <strain evidence="15">I ESC-2004</strain>
    </source>
</reference>
<dbReference type="InterPro" id="IPR009014">
    <property type="entry name" value="Transketo_C/PFOR_II"/>
</dbReference>
<keyword evidence="6" id="KW-0496">Mitochondrion</keyword>
<name>R7TLP8_CAPTE</name>
<dbReference type="FunFam" id="3.40.50.970:FF:000001">
    <property type="entry name" value="Pyruvate dehydrogenase E1 beta subunit"/>
    <property type="match status" value="1"/>
</dbReference>
<evidence type="ECO:0000256" key="3">
    <source>
        <dbReference type="ARBA" id="ARBA00012277"/>
    </source>
</evidence>
<comment type="subcellular location">
    <subcellularLocation>
        <location evidence="2">Mitochondrion matrix</location>
    </subcellularLocation>
</comment>
<dbReference type="Gene3D" id="3.40.50.970">
    <property type="match status" value="1"/>
</dbReference>
<evidence type="ECO:0000256" key="5">
    <source>
        <dbReference type="ARBA" id="ARBA00023002"/>
    </source>
</evidence>
<evidence type="ECO:0000256" key="10">
    <source>
        <dbReference type="ARBA" id="ARBA00071568"/>
    </source>
</evidence>
<dbReference type="GO" id="GO:0005759">
    <property type="term" value="C:mitochondrial matrix"/>
    <property type="evidence" value="ECO:0007669"/>
    <property type="project" value="UniProtKB-SubCell"/>
</dbReference>
<dbReference type="FunFam" id="3.40.50.920:FF:000004">
    <property type="entry name" value="2-oxoisovalerate dehydrogenase subunit beta 1, mitochondrial"/>
    <property type="match status" value="1"/>
</dbReference>
<dbReference type="AlphaFoldDB" id="R7TLP8"/>